<protein>
    <recommendedName>
        <fullName evidence="1">peptide-methionine (S)-S-oxide reductase</fullName>
        <ecNumber evidence="1">1.8.4.11</ecNumber>
    </recommendedName>
</protein>
<dbReference type="Pfam" id="PF01625">
    <property type="entry name" value="PMSR"/>
    <property type="match status" value="1"/>
</dbReference>
<evidence type="ECO:0000256" key="3">
    <source>
        <dbReference type="ARBA" id="ARBA00047806"/>
    </source>
</evidence>
<evidence type="ECO:0000313" key="6">
    <source>
        <dbReference type="EMBL" id="SFU67003.1"/>
    </source>
</evidence>
<dbReference type="GO" id="GO:0034599">
    <property type="term" value="P:cellular response to oxidative stress"/>
    <property type="evidence" value="ECO:0007669"/>
    <property type="project" value="TreeGrafter"/>
</dbReference>
<dbReference type="PANTHER" id="PTHR42799:SF13">
    <property type="entry name" value="PEPTIDE METHIONINE SULFOXIDE REDUCTASE"/>
    <property type="match status" value="1"/>
</dbReference>
<dbReference type="GO" id="GO:0005737">
    <property type="term" value="C:cytoplasm"/>
    <property type="evidence" value="ECO:0007669"/>
    <property type="project" value="TreeGrafter"/>
</dbReference>
<evidence type="ECO:0000256" key="1">
    <source>
        <dbReference type="ARBA" id="ARBA00012502"/>
    </source>
</evidence>
<gene>
    <name evidence="6" type="ORF">SAMN04487941_1853</name>
</gene>
<dbReference type="InterPro" id="IPR036509">
    <property type="entry name" value="Met_Sox_Rdtase_MsrA_sf"/>
</dbReference>
<dbReference type="AlphaFoldDB" id="A0A1I7I224"/>
<dbReference type="STRING" id="388950.GCA_001611675_01690"/>
<evidence type="ECO:0000313" key="7">
    <source>
        <dbReference type="Proteomes" id="UP000182491"/>
    </source>
</evidence>
<name>A0A1I7I224_9BACT</name>
<dbReference type="InterPro" id="IPR002569">
    <property type="entry name" value="Met_Sox_Rdtase_MsrA_dom"/>
</dbReference>
<feature type="domain" description="Peptide methionine sulphoxide reductase MsrA" evidence="5">
    <location>
        <begin position="17"/>
        <end position="153"/>
    </location>
</feature>
<dbReference type="PANTHER" id="PTHR42799">
    <property type="entry name" value="MITOCHONDRIAL PEPTIDE METHIONINE SULFOXIDE REDUCTASE"/>
    <property type="match status" value="1"/>
</dbReference>
<dbReference type="Gene3D" id="3.30.1060.10">
    <property type="entry name" value="Peptide methionine sulphoxide reductase MsrA"/>
    <property type="match status" value="1"/>
</dbReference>
<proteinExistence type="predicted"/>
<dbReference type="Proteomes" id="UP000182491">
    <property type="component" value="Unassembled WGS sequence"/>
</dbReference>
<comment type="catalytic activity">
    <reaction evidence="4">
        <text>[thioredoxin]-disulfide + L-methionine + H2O = L-methionine (S)-S-oxide + [thioredoxin]-dithiol</text>
        <dbReference type="Rhea" id="RHEA:19993"/>
        <dbReference type="Rhea" id="RHEA-COMP:10698"/>
        <dbReference type="Rhea" id="RHEA-COMP:10700"/>
        <dbReference type="ChEBI" id="CHEBI:15377"/>
        <dbReference type="ChEBI" id="CHEBI:29950"/>
        <dbReference type="ChEBI" id="CHEBI:50058"/>
        <dbReference type="ChEBI" id="CHEBI:57844"/>
        <dbReference type="ChEBI" id="CHEBI:58772"/>
        <dbReference type="EC" id="1.8.4.11"/>
    </reaction>
</comment>
<dbReference type="SUPFAM" id="SSF55068">
    <property type="entry name" value="Peptide methionine sulfoxide reductase"/>
    <property type="match status" value="1"/>
</dbReference>
<dbReference type="RefSeq" id="WP_068837733.1">
    <property type="nucleotide sequence ID" value="NZ_BMXC01000002.1"/>
</dbReference>
<dbReference type="GO" id="GO:0008113">
    <property type="term" value="F:peptide-methionine (S)-S-oxide reductase activity"/>
    <property type="evidence" value="ECO:0007669"/>
    <property type="project" value="UniProtKB-EC"/>
</dbReference>
<keyword evidence="2" id="KW-0560">Oxidoreductase</keyword>
<comment type="catalytic activity">
    <reaction evidence="3">
        <text>L-methionyl-[protein] + [thioredoxin]-disulfide + H2O = L-methionyl-(S)-S-oxide-[protein] + [thioredoxin]-dithiol</text>
        <dbReference type="Rhea" id="RHEA:14217"/>
        <dbReference type="Rhea" id="RHEA-COMP:10698"/>
        <dbReference type="Rhea" id="RHEA-COMP:10700"/>
        <dbReference type="Rhea" id="RHEA-COMP:12313"/>
        <dbReference type="Rhea" id="RHEA-COMP:12315"/>
        <dbReference type="ChEBI" id="CHEBI:15377"/>
        <dbReference type="ChEBI" id="CHEBI:16044"/>
        <dbReference type="ChEBI" id="CHEBI:29950"/>
        <dbReference type="ChEBI" id="CHEBI:44120"/>
        <dbReference type="ChEBI" id="CHEBI:50058"/>
        <dbReference type="EC" id="1.8.4.11"/>
    </reaction>
</comment>
<evidence type="ECO:0000259" key="5">
    <source>
        <dbReference type="Pfam" id="PF01625"/>
    </source>
</evidence>
<evidence type="ECO:0000256" key="4">
    <source>
        <dbReference type="ARBA" id="ARBA00048782"/>
    </source>
</evidence>
<keyword evidence="7" id="KW-1185">Reference proteome</keyword>
<evidence type="ECO:0000256" key="2">
    <source>
        <dbReference type="ARBA" id="ARBA00023002"/>
    </source>
</evidence>
<dbReference type="InterPro" id="IPR050162">
    <property type="entry name" value="MsrA_MetSO_reductase"/>
</dbReference>
<organism evidence="6 7">
    <name type="scientific">Pontibacter akesuensis</name>
    <dbReference type="NCBI Taxonomy" id="388950"/>
    <lineage>
        <taxon>Bacteria</taxon>
        <taxon>Pseudomonadati</taxon>
        <taxon>Bacteroidota</taxon>
        <taxon>Cytophagia</taxon>
        <taxon>Cytophagales</taxon>
        <taxon>Hymenobacteraceae</taxon>
        <taxon>Pontibacter</taxon>
    </lineage>
</organism>
<dbReference type="OrthoDB" id="4174719at2"/>
<sequence length="218" mass="24786">MVPQPTAALPAAERLETATFSMGCFWSPDALFGSIAGVVRTRVGYAGGTTPDPTYWALADHIETVQLDFDPAVVSYQDLLQVFFTHHKATRTPWKRQYASAIFFHDAQQERQAQEAKKRRHAQLGQFVYTEIYSYKAFHLAEDRHQKYKLQRHPQLWSEFQRLYPNMADLIHSTAAAWVNGYLYGYGQKEHSSYGLSPAGRQLLLEQEVSAKPVLCGS</sequence>
<dbReference type="EC" id="1.8.4.11" evidence="1"/>
<dbReference type="EMBL" id="FPCA01000002">
    <property type="protein sequence ID" value="SFU67003.1"/>
    <property type="molecule type" value="Genomic_DNA"/>
</dbReference>
<accession>A0A1I7I224</accession>
<reference evidence="7" key="1">
    <citation type="submission" date="2016-10" db="EMBL/GenBank/DDBJ databases">
        <authorList>
            <person name="Varghese N."/>
        </authorList>
    </citation>
    <scope>NUCLEOTIDE SEQUENCE [LARGE SCALE GENOMIC DNA]</scope>
    <source>
        <strain evidence="7">DSM 18820</strain>
    </source>
</reference>